<reference evidence="5 6" key="1">
    <citation type="submission" date="2019-03" db="EMBL/GenBank/DDBJ databases">
        <title>Genomic Encyclopedia of Type Strains, Phase IV (KMG-IV): sequencing the most valuable type-strain genomes for metagenomic binning, comparative biology and taxonomic classification.</title>
        <authorList>
            <person name="Goeker M."/>
        </authorList>
    </citation>
    <scope>NUCLEOTIDE SEQUENCE [LARGE SCALE GENOMIC DNA]</scope>
    <source>
        <strain evidence="5 6">DSM 45361</strain>
    </source>
</reference>
<dbReference type="AlphaFoldDB" id="A0A4R6SJW5"/>
<dbReference type="Proteomes" id="UP000295444">
    <property type="component" value="Unassembled WGS sequence"/>
</dbReference>
<dbReference type="RefSeq" id="WP_133847512.1">
    <property type="nucleotide sequence ID" value="NZ_SNXZ01000001.1"/>
</dbReference>
<dbReference type="PANTHER" id="PTHR33204">
    <property type="entry name" value="TRANSCRIPTIONAL REGULATOR, MARR FAMILY"/>
    <property type="match status" value="1"/>
</dbReference>
<evidence type="ECO:0000256" key="2">
    <source>
        <dbReference type="ARBA" id="ARBA00023125"/>
    </source>
</evidence>
<proteinExistence type="predicted"/>
<keyword evidence="2" id="KW-0238">DNA-binding</keyword>
<accession>A0A4R6SJW5</accession>
<dbReference type="InterPro" id="IPR036388">
    <property type="entry name" value="WH-like_DNA-bd_sf"/>
</dbReference>
<dbReference type="PROSITE" id="PS51118">
    <property type="entry name" value="HTH_HXLR"/>
    <property type="match status" value="1"/>
</dbReference>
<dbReference type="OrthoDB" id="5181972at2"/>
<protein>
    <submittedName>
        <fullName evidence="5">HxlR family transcriptional regulator</fullName>
    </submittedName>
</protein>
<gene>
    <name evidence="5" type="ORF">EV186_101590</name>
</gene>
<organism evidence="5 6">
    <name type="scientific">Labedaea rhizosphaerae</name>
    <dbReference type="NCBI Taxonomy" id="598644"/>
    <lineage>
        <taxon>Bacteria</taxon>
        <taxon>Bacillati</taxon>
        <taxon>Actinomycetota</taxon>
        <taxon>Actinomycetes</taxon>
        <taxon>Pseudonocardiales</taxon>
        <taxon>Pseudonocardiaceae</taxon>
        <taxon>Labedaea</taxon>
    </lineage>
</organism>
<evidence type="ECO:0000313" key="5">
    <source>
        <dbReference type="EMBL" id="TDQ04636.1"/>
    </source>
</evidence>
<dbReference type="InterPro" id="IPR002577">
    <property type="entry name" value="HTH_HxlR"/>
</dbReference>
<evidence type="ECO:0000259" key="4">
    <source>
        <dbReference type="PROSITE" id="PS51118"/>
    </source>
</evidence>
<evidence type="ECO:0000313" key="6">
    <source>
        <dbReference type="Proteomes" id="UP000295444"/>
    </source>
</evidence>
<evidence type="ECO:0000256" key="3">
    <source>
        <dbReference type="ARBA" id="ARBA00023163"/>
    </source>
</evidence>
<name>A0A4R6SJW5_LABRH</name>
<dbReference type="GO" id="GO:0003677">
    <property type="term" value="F:DNA binding"/>
    <property type="evidence" value="ECO:0007669"/>
    <property type="project" value="UniProtKB-KW"/>
</dbReference>
<dbReference type="InterPro" id="IPR036390">
    <property type="entry name" value="WH_DNA-bd_sf"/>
</dbReference>
<evidence type="ECO:0000256" key="1">
    <source>
        <dbReference type="ARBA" id="ARBA00023015"/>
    </source>
</evidence>
<dbReference type="Pfam" id="PF01638">
    <property type="entry name" value="HxlR"/>
    <property type="match status" value="1"/>
</dbReference>
<keyword evidence="6" id="KW-1185">Reference proteome</keyword>
<comment type="caution">
    <text evidence="5">The sequence shown here is derived from an EMBL/GenBank/DDBJ whole genome shotgun (WGS) entry which is preliminary data.</text>
</comment>
<dbReference type="PANTHER" id="PTHR33204:SF18">
    <property type="entry name" value="TRANSCRIPTIONAL REGULATORY PROTEIN"/>
    <property type="match status" value="1"/>
</dbReference>
<sequence length="142" mass="15983">MRRTSFADWPCPVARTMDLLGDQWTMLVLRECFRGLTRFDEFAASLGIARTTLTERLDRLTGAGLLSRQRYQSRPPRYEYVLTESGRDFLPALAALMRWGEQWLMDGDPGTTVRHADCGRTAHGVVICSSCGEPLTNGTVRV</sequence>
<dbReference type="SUPFAM" id="SSF46785">
    <property type="entry name" value="Winged helix' DNA-binding domain"/>
    <property type="match status" value="1"/>
</dbReference>
<keyword evidence="1" id="KW-0805">Transcription regulation</keyword>
<dbReference type="EMBL" id="SNXZ01000001">
    <property type="protein sequence ID" value="TDQ04636.1"/>
    <property type="molecule type" value="Genomic_DNA"/>
</dbReference>
<feature type="domain" description="HTH hxlR-type" evidence="4">
    <location>
        <begin position="11"/>
        <end position="108"/>
    </location>
</feature>
<dbReference type="Gene3D" id="1.10.10.10">
    <property type="entry name" value="Winged helix-like DNA-binding domain superfamily/Winged helix DNA-binding domain"/>
    <property type="match status" value="1"/>
</dbReference>
<keyword evidence="3" id="KW-0804">Transcription</keyword>